<protein>
    <submittedName>
        <fullName evidence="3">Glucose 1-dehydrogenase</fullName>
        <ecNumber evidence="3">1.1.1.47</ecNumber>
    </submittedName>
</protein>
<dbReference type="EC" id="1.1.1.47" evidence="3"/>
<dbReference type="InterPro" id="IPR002347">
    <property type="entry name" value="SDR_fam"/>
</dbReference>
<sequence>MSNSGRLAGKRALVTGAASGLGRAIARSFVREGAEVIITDINDSAGRTTADDIGARFIAQDVTDEAQWADLFATIEADSGPVNILVNNAGFADAGLGTLLEDVDLEHTRKIFNVNFDGTLLGCKYAIRHMRQGGGSIINMSSIGGLLPVPFIAGYGAAKAAVRHLTQSVALYCAQQGYPIRCNCIHPGQIRTPMHDRLVAATAAQHGITQEQAEAGFLTQIPTGEFGSEEDVANAALYLASDESRHVTGDRMLVDGGMLLSN</sequence>
<dbReference type="Pfam" id="PF13561">
    <property type="entry name" value="adh_short_C2"/>
    <property type="match status" value="1"/>
</dbReference>
<accession>A0A939DE69</accession>
<dbReference type="PANTHER" id="PTHR43477:SF1">
    <property type="entry name" value="DIHYDROANTICAPSIN 7-DEHYDROGENASE"/>
    <property type="match status" value="1"/>
</dbReference>
<keyword evidence="2 3" id="KW-0560">Oxidoreductase</keyword>
<organism evidence="3 4">
    <name type="scientific">Parahaliea mediterranea</name>
    <dbReference type="NCBI Taxonomy" id="651086"/>
    <lineage>
        <taxon>Bacteria</taxon>
        <taxon>Pseudomonadati</taxon>
        <taxon>Pseudomonadota</taxon>
        <taxon>Gammaproteobacteria</taxon>
        <taxon>Cellvibrionales</taxon>
        <taxon>Halieaceae</taxon>
        <taxon>Parahaliea</taxon>
    </lineage>
</organism>
<dbReference type="EMBL" id="JAFKCZ010000005">
    <property type="protein sequence ID" value="MBN7796625.1"/>
    <property type="molecule type" value="Genomic_DNA"/>
</dbReference>
<dbReference type="RefSeq" id="WP_206560063.1">
    <property type="nucleotide sequence ID" value="NZ_JAFKCZ010000005.1"/>
</dbReference>
<dbReference type="NCBIfam" id="NF005559">
    <property type="entry name" value="PRK07231.1"/>
    <property type="match status" value="1"/>
</dbReference>
<dbReference type="InterPro" id="IPR051122">
    <property type="entry name" value="SDR_DHRS6-like"/>
</dbReference>
<dbReference type="PANTHER" id="PTHR43477">
    <property type="entry name" value="DIHYDROANTICAPSIN 7-DEHYDROGENASE"/>
    <property type="match status" value="1"/>
</dbReference>
<comment type="caution">
    <text evidence="3">The sequence shown here is derived from an EMBL/GenBank/DDBJ whole genome shotgun (WGS) entry which is preliminary data.</text>
</comment>
<name>A0A939DE69_9GAMM</name>
<reference evidence="3" key="1">
    <citation type="submission" date="2021-02" db="EMBL/GenBank/DDBJ databases">
        <title>PHA producing bacteria isolated from coastal sediment in Guangdong, Shenzhen.</title>
        <authorList>
            <person name="Zheng W."/>
            <person name="Yu S."/>
            <person name="Huang Y."/>
        </authorList>
    </citation>
    <scope>NUCLEOTIDE SEQUENCE</scope>
    <source>
        <strain evidence="3">TN14-10</strain>
    </source>
</reference>
<evidence type="ECO:0000256" key="1">
    <source>
        <dbReference type="ARBA" id="ARBA00006484"/>
    </source>
</evidence>
<dbReference type="PROSITE" id="PS00061">
    <property type="entry name" value="ADH_SHORT"/>
    <property type="match status" value="1"/>
</dbReference>
<dbReference type="PRINTS" id="PR00080">
    <property type="entry name" value="SDRFAMILY"/>
</dbReference>
<evidence type="ECO:0000313" key="3">
    <source>
        <dbReference type="EMBL" id="MBN7796625.1"/>
    </source>
</evidence>
<dbReference type="GO" id="GO:0047936">
    <property type="term" value="F:glucose 1-dehydrogenase [NAD(P)+] activity"/>
    <property type="evidence" value="ECO:0007669"/>
    <property type="project" value="UniProtKB-EC"/>
</dbReference>
<keyword evidence="4" id="KW-1185">Reference proteome</keyword>
<dbReference type="Proteomes" id="UP000664303">
    <property type="component" value="Unassembled WGS sequence"/>
</dbReference>
<evidence type="ECO:0000256" key="2">
    <source>
        <dbReference type="ARBA" id="ARBA00023002"/>
    </source>
</evidence>
<dbReference type="PRINTS" id="PR00081">
    <property type="entry name" value="GDHRDH"/>
</dbReference>
<dbReference type="AlphaFoldDB" id="A0A939DE69"/>
<proteinExistence type="inferred from homology"/>
<dbReference type="FunFam" id="3.40.50.720:FF:000084">
    <property type="entry name" value="Short-chain dehydrogenase reductase"/>
    <property type="match status" value="1"/>
</dbReference>
<gene>
    <name evidence="3" type="ORF">JYP50_08485</name>
</gene>
<evidence type="ECO:0000313" key="4">
    <source>
        <dbReference type="Proteomes" id="UP000664303"/>
    </source>
</evidence>
<dbReference type="Gene3D" id="3.40.50.720">
    <property type="entry name" value="NAD(P)-binding Rossmann-like Domain"/>
    <property type="match status" value="1"/>
</dbReference>
<dbReference type="InterPro" id="IPR036291">
    <property type="entry name" value="NAD(P)-bd_dom_sf"/>
</dbReference>
<comment type="similarity">
    <text evidence="1">Belongs to the short-chain dehydrogenases/reductases (SDR) family.</text>
</comment>
<dbReference type="InterPro" id="IPR020904">
    <property type="entry name" value="Sc_DH/Rdtase_CS"/>
</dbReference>
<dbReference type="SUPFAM" id="SSF51735">
    <property type="entry name" value="NAD(P)-binding Rossmann-fold domains"/>
    <property type="match status" value="1"/>
</dbReference>